<reference evidence="5 6" key="1">
    <citation type="journal article" date="2019" name="Sci. Rep.">
        <title>Comparative genomics of chytrid fungi reveal insights into the obligate biotrophic and pathogenic lifestyle of Synchytrium endobioticum.</title>
        <authorList>
            <person name="van de Vossenberg B.T.L.H."/>
            <person name="Warris S."/>
            <person name="Nguyen H.D.T."/>
            <person name="van Gent-Pelzer M.P.E."/>
            <person name="Joly D.L."/>
            <person name="van de Geest H.C."/>
            <person name="Bonants P.J.M."/>
            <person name="Smith D.S."/>
            <person name="Levesque C.A."/>
            <person name="van der Lee T.A.J."/>
        </authorList>
    </citation>
    <scope>NUCLEOTIDE SEQUENCE [LARGE SCALE GENOMIC DNA]</scope>
    <source>
        <strain evidence="5 6">CBS 809.83</strain>
    </source>
</reference>
<accession>A0A507EEE7</accession>
<feature type="region of interest" description="Disordered" evidence="3">
    <location>
        <begin position="71"/>
        <end position="91"/>
    </location>
</feature>
<dbReference type="Pfam" id="PF15739">
    <property type="entry name" value="TSNAXIP1_N"/>
    <property type="match status" value="1"/>
</dbReference>
<evidence type="ECO:0000313" key="5">
    <source>
        <dbReference type="EMBL" id="TPX62152.1"/>
    </source>
</evidence>
<dbReference type="PANTHER" id="PTHR34916">
    <property type="entry name" value="GI:13385330"/>
    <property type="match status" value="1"/>
</dbReference>
<comment type="caution">
    <text evidence="5">The sequence shown here is derived from an EMBL/GenBank/DDBJ whole genome shotgun (WGS) entry which is preliminary data.</text>
</comment>
<evidence type="ECO:0000259" key="4">
    <source>
        <dbReference type="Pfam" id="PF15739"/>
    </source>
</evidence>
<evidence type="ECO:0000256" key="2">
    <source>
        <dbReference type="SAM" id="Coils"/>
    </source>
</evidence>
<feature type="domain" description="Translin-associated factor X-interacting protein 1 N-terminal" evidence="4">
    <location>
        <begin position="218"/>
        <end position="326"/>
    </location>
</feature>
<dbReference type="STRING" id="109895.A0A507EEE7"/>
<proteinExistence type="predicted"/>
<gene>
    <name evidence="5" type="ORF">PhCBS80983_g00742</name>
</gene>
<feature type="coiled-coil region" evidence="2">
    <location>
        <begin position="372"/>
        <end position="444"/>
    </location>
</feature>
<dbReference type="Proteomes" id="UP000318582">
    <property type="component" value="Unassembled WGS sequence"/>
</dbReference>
<evidence type="ECO:0000256" key="1">
    <source>
        <dbReference type="ARBA" id="ARBA00023054"/>
    </source>
</evidence>
<name>A0A507EEE7_9FUNG</name>
<organism evidence="5 6">
    <name type="scientific">Powellomyces hirtus</name>
    <dbReference type="NCBI Taxonomy" id="109895"/>
    <lineage>
        <taxon>Eukaryota</taxon>
        <taxon>Fungi</taxon>
        <taxon>Fungi incertae sedis</taxon>
        <taxon>Chytridiomycota</taxon>
        <taxon>Chytridiomycota incertae sedis</taxon>
        <taxon>Chytridiomycetes</taxon>
        <taxon>Spizellomycetales</taxon>
        <taxon>Powellomycetaceae</taxon>
        <taxon>Powellomyces</taxon>
    </lineage>
</organism>
<evidence type="ECO:0000313" key="6">
    <source>
        <dbReference type="Proteomes" id="UP000318582"/>
    </source>
</evidence>
<keyword evidence="1 2" id="KW-0175">Coiled coil</keyword>
<keyword evidence="6" id="KW-1185">Reference proteome</keyword>
<dbReference type="EMBL" id="QEAQ01000004">
    <property type="protein sequence ID" value="TPX62152.1"/>
    <property type="molecule type" value="Genomic_DNA"/>
</dbReference>
<sequence length="528" mass="59518">MAHLLDTFSASQRKDVETLSSGYLNPDVSNRRMKGEMKARAEAAASAAGGAVDKSSASAWLQSLGPTYIPATPSEVQAPATNKQDEMKPERKEALDAVLTGTEPHRIAHNTTDLHDVLEKFDAVKLQEKFPVAEASSLPAAETSEAALDSSSSSSRKVTLPDLPAALRQRFVPNPILSMTKRDSWRTRQEIDTMLDRSTWMSSPKKFAKQDQLEKLYAFLERELEALQAPESGPDFRRLQVYSAVWDKVIKEFKLYGPVLSEIKNEYDKTVANFHNDQRELNFLRTKVQSLLSQNENRLLIKYERRKTRALEAKYAALEAENEQLKADLRRKLAMYAAYLPPSVLEQKKKDDPVLEAIGSEIKTYKLGEDPISRYENQIDSLSKDVSRCETEISDLRKSHAVDYVLRSEKDAVETALVYAEANLEELRAQNSALQKQVAEQQTELDTVTAGVKERQQQYEFLYKEYKCVSPLSSVLASQHKLFVVFHYPINTSRNSELSEAVARKFDASASSKSGTPQKVFPFTMFPS</sequence>
<feature type="region of interest" description="Disordered" evidence="3">
    <location>
        <begin position="134"/>
        <end position="158"/>
    </location>
</feature>
<dbReference type="AlphaFoldDB" id="A0A507EEE7"/>
<protein>
    <recommendedName>
        <fullName evidence="4">Translin-associated factor X-interacting protein 1 N-terminal domain-containing protein</fullName>
    </recommendedName>
</protein>
<dbReference type="PANTHER" id="PTHR34916:SF1">
    <property type="entry name" value="GI:13385330"/>
    <property type="match status" value="1"/>
</dbReference>
<evidence type="ECO:0000256" key="3">
    <source>
        <dbReference type="SAM" id="MobiDB-lite"/>
    </source>
</evidence>
<dbReference type="InterPro" id="IPR032755">
    <property type="entry name" value="TSNAXIP1_N"/>
</dbReference>
<feature type="coiled-coil region" evidence="2">
    <location>
        <begin position="301"/>
        <end position="335"/>
    </location>
</feature>